<dbReference type="EMBL" id="RPHB01000005">
    <property type="protein sequence ID" value="MBW3468639.1"/>
    <property type="molecule type" value="Genomic_DNA"/>
</dbReference>
<comment type="caution">
    <text evidence="2">The sequence shown here is derived from an EMBL/GenBank/DDBJ whole genome shotgun (WGS) entry which is preliminary data.</text>
</comment>
<proteinExistence type="predicted"/>
<feature type="transmembrane region" description="Helical" evidence="1">
    <location>
        <begin position="248"/>
        <end position="268"/>
    </location>
</feature>
<feature type="transmembrane region" description="Helical" evidence="1">
    <location>
        <begin position="29"/>
        <end position="53"/>
    </location>
</feature>
<keyword evidence="3" id="KW-1185">Reference proteome</keyword>
<protein>
    <submittedName>
        <fullName evidence="2">Uncharacterized protein</fullName>
    </submittedName>
</protein>
<dbReference type="Proteomes" id="UP000727490">
    <property type="component" value="Unassembled WGS sequence"/>
</dbReference>
<name>A0A951MD39_9BACT</name>
<evidence type="ECO:0000313" key="2">
    <source>
        <dbReference type="EMBL" id="MBW3468639.1"/>
    </source>
</evidence>
<keyword evidence="1" id="KW-0812">Transmembrane</keyword>
<keyword evidence="1" id="KW-0472">Membrane</keyword>
<feature type="transmembrane region" description="Helical" evidence="1">
    <location>
        <begin position="65"/>
        <end position="86"/>
    </location>
</feature>
<gene>
    <name evidence="2" type="ORF">EGN73_12565</name>
</gene>
<feature type="transmembrane region" description="Helical" evidence="1">
    <location>
        <begin position="139"/>
        <end position="166"/>
    </location>
</feature>
<accession>A0A951MD39</accession>
<dbReference type="AlphaFoldDB" id="A0A951MD39"/>
<organism evidence="2 3">
    <name type="scientific">Arthrospiribacter ruber</name>
    <dbReference type="NCBI Taxonomy" id="2487934"/>
    <lineage>
        <taxon>Bacteria</taxon>
        <taxon>Pseudomonadati</taxon>
        <taxon>Bacteroidota</taxon>
        <taxon>Cytophagia</taxon>
        <taxon>Cytophagales</taxon>
        <taxon>Cyclobacteriaceae</taxon>
        <taxon>Arthrospiribacter</taxon>
    </lineage>
</organism>
<dbReference type="RefSeq" id="WP_219290251.1">
    <property type="nucleotide sequence ID" value="NZ_RPHB01000005.1"/>
</dbReference>
<evidence type="ECO:0000256" key="1">
    <source>
        <dbReference type="SAM" id="Phobius"/>
    </source>
</evidence>
<evidence type="ECO:0000313" key="3">
    <source>
        <dbReference type="Proteomes" id="UP000727490"/>
    </source>
</evidence>
<keyword evidence="1" id="KW-1133">Transmembrane helix</keyword>
<reference evidence="2 3" key="1">
    <citation type="journal article" date="2020" name="Syst. Appl. Microbiol.">
        <title>Arthrospiribacter ruber gen. nov., sp. nov., a novel bacterium isolated from Arthrospira cultures.</title>
        <authorList>
            <person name="Waleron M."/>
            <person name="Misztak A."/>
            <person name="Waleron M.M."/>
            <person name="Furmaniak M."/>
            <person name="Mrozik A."/>
            <person name="Waleron K."/>
        </authorList>
    </citation>
    <scope>NUCLEOTIDE SEQUENCE [LARGE SCALE GENOMIC DNA]</scope>
    <source>
        <strain evidence="2 3">DPMB0001</strain>
    </source>
</reference>
<feature type="transmembrane region" description="Helical" evidence="1">
    <location>
        <begin position="186"/>
        <end position="208"/>
    </location>
</feature>
<sequence>MSKNHAETPKPKVPKWLKNVQRNSWEPEILLSGLVLIGLIQLPSKIMSFSLYFATEVSYNSWAGLFQAIQLAVYFLIFGLALHLFLRSVWVGLIGLTYTFPKGIKVEKLGYSSPFDKRVQNLPTLESQIIRLEKICSSIFAVCFFIMMVIIGVVVSSLAFIFVLYGLDWLFESVFRWNFLYFIEPYFDLILSWLLIFVAIDFITLGIYRKHRITAKLFYPVHRLVGWLTLSRVYRPIYYLFASNVRKIFLILFLAAFILSTLVGQQILNKRPDGSFLSQLSFYSYESERLFFSGYYADRNEAWESQILEIPSAILKGRFLEVRVKNRMSFEKVLAGYCGIDPAKADVETKLTCINDAFKILINNEQAEKAEWMFYFFSDSKRKGFVTFLDTEHLESGRHNLEVFLKGENEMKLANIVFFKEN</sequence>